<comment type="caution">
    <text evidence="5">The sequence shown here is derived from an EMBL/GenBank/DDBJ whole genome shotgun (WGS) entry which is preliminary data.</text>
</comment>
<keyword evidence="2 4" id="KW-0472">Membrane</keyword>
<evidence type="ECO:0000256" key="2">
    <source>
        <dbReference type="ARBA" id="ARBA00023136"/>
    </source>
</evidence>
<keyword evidence="1 4" id="KW-0732">Signal</keyword>
<dbReference type="NCBIfam" id="NF008674">
    <property type="entry name" value="PRK11679.1"/>
    <property type="match status" value="1"/>
</dbReference>
<dbReference type="GeneID" id="61386189"/>
<reference evidence="5 7" key="1">
    <citation type="submission" date="2015-05" db="EMBL/GenBank/DDBJ databases">
        <title>Genome sequences of Pluralibacter gergoviae.</title>
        <authorList>
            <person name="Greninger A.L."/>
            <person name="Miller S."/>
        </authorList>
    </citation>
    <scope>NUCLEOTIDE SEQUENCE [LARGE SCALE GENOMIC DNA]</scope>
    <source>
        <strain evidence="5 7">JS81F13</strain>
    </source>
</reference>
<dbReference type="RefSeq" id="WP_045287170.1">
    <property type="nucleotide sequence ID" value="NZ_CBCSIS010000037.1"/>
</dbReference>
<keyword evidence="7" id="KW-1185">Reference proteome</keyword>
<dbReference type="GO" id="GO:0043165">
    <property type="term" value="P:Gram-negative-bacterium-type cell outer membrane assembly"/>
    <property type="evidence" value="ECO:0007669"/>
    <property type="project" value="UniProtKB-UniRule"/>
</dbReference>
<dbReference type="Proteomes" id="UP000036196">
    <property type="component" value="Unassembled WGS sequence"/>
</dbReference>
<proteinExistence type="inferred from homology"/>
<evidence type="ECO:0000313" key="5">
    <source>
        <dbReference type="EMBL" id="KMK11101.1"/>
    </source>
</evidence>
<dbReference type="GO" id="GO:0009279">
    <property type="term" value="C:cell outer membrane"/>
    <property type="evidence" value="ECO:0007669"/>
    <property type="project" value="UniProtKB-SubCell"/>
</dbReference>
<dbReference type="InterPro" id="IPR042268">
    <property type="entry name" value="BamC_C"/>
</dbReference>
<dbReference type="eggNOG" id="COG3317">
    <property type="taxonomic scope" value="Bacteria"/>
</dbReference>
<dbReference type="PATRIC" id="fig|61647.13.peg.1403"/>
<dbReference type="GO" id="GO:0051205">
    <property type="term" value="P:protein insertion into membrane"/>
    <property type="evidence" value="ECO:0007669"/>
    <property type="project" value="UniProtKB-UniRule"/>
</dbReference>
<comment type="subcellular location">
    <subcellularLocation>
        <location evidence="4">Cell outer membrane</location>
        <topology evidence="4">Lipid-anchor</topology>
    </subcellularLocation>
</comment>
<protein>
    <recommendedName>
        <fullName evidence="4">Outer membrane protein assembly factor BamC</fullName>
    </recommendedName>
</protein>
<dbReference type="Proteomes" id="UP001236270">
    <property type="component" value="Unassembled WGS sequence"/>
</dbReference>
<dbReference type="Gene3D" id="3.30.530.50">
    <property type="match status" value="1"/>
</dbReference>
<keyword evidence="4 5" id="KW-0449">Lipoprotein</keyword>
<gene>
    <name evidence="4 6" type="primary">bamC</name>
    <name evidence="5" type="ORF">ABW06_23055</name>
    <name evidence="6" type="ORF">RBJ30_26145</name>
</gene>
<name>A0A0F0W3U2_PLUGE</name>
<dbReference type="HAMAP" id="MF_00924">
    <property type="entry name" value="OM_assembly_BamC"/>
    <property type="match status" value="1"/>
</dbReference>
<organism evidence="5 7">
    <name type="scientific">Pluralibacter gergoviae</name>
    <name type="common">Enterobacter gergoviae</name>
    <dbReference type="NCBI Taxonomy" id="61647"/>
    <lineage>
        <taxon>Bacteria</taxon>
        <taxon>Pseudomonadati</taxon>
        <taxon>Pseudomonadota</taxon>
        <taxon>Gammaproteobacteria</taxon>
        <taxon>Enterobacterales</taxon>
        <taxon>Enterobacteriaceae</taxon>
        <taxon>Pluralibacter</taxon>
    </lineage>
</organism>
<dbReference type="InterPro" id="IPR014524">
    <property type="entry name" value="BamC"/>
</dbReference>
<sequence length="344" mass="37221">MAYSVQKSQLAKVAGVSLVLLLAACNSDSRYKRQVSGDESYLEATPLSQLHAPAGMILPLENGDYNIPVVRGDGATGKALDIRPPAQPLALVSGARTQFTGDTATLLVENGRSNNLWSQVVSIVQDKHYTIDKRDDASQSLTTDWIQWNRLDEDQQYRGRYQVSVRQQDYQQAVVVKLLNLEQGGKPVADAASMQRYSTEMLNVISNGLDQYATTAANSAQSRAGATFDVQSGADDTGLPMLVVRAPFNMVWQRLPGALSKVGMKATDSNRSQGSMSVTYKPLSDSDWASLGAKDPGMSSGDYKLQVGDLDNRSSLQFIDPKGHPLTQSQNDALVAAFQAALSK</sequence>
<evidence type="ECO:0000256" key="3">
    <source>
        <dbReference type="ARBA" id="ARBA00023237"/>
    </source>
</evidence>
<dbReference type="EMBL" id="LDZF01000034">
    <property type="protein sequence ID" value="KMK11101.1"/>
    <property type="molecule type" value="Genomic_DNA"/>
</dbReference>
<dbReference type="STRING" id="61647.LG71_11195"/>
<dbReference type="EMBL" id="JAVDNV010000032">
    <property type="protein sequence ID" value="MDQ2312532.1"/>
    <property type="molecule type" value="Genomic_DNA"/>
</dbReference>
<dbReference type="AlphaFoldDB" id="A0A0F0W3U2"/>
<evidence type="ECO:0000256" key="4">
    <source>
        <dbReference type="HAMAP-Rule" id="MF_00924"/>
    </source>
</evidence>
<evidence type="ECO:0000313" key="7">
    <source>
        <dbReference type="Proteomes" id="UP000036196"/>
    </source>
</evidence>
<accession>A0A0F0W3U2</accession>
<comment type="similarity">
    <text evidence="4">Belongs to the BamC family.</text>
</comment>
<comment type="subunit">
    <text evidence="4">Part of the Bam complex, which is composed of the outer membrane protein BamA, and four lipoproteins BamB, BamC, BamD and BamE.</text>
</comment>
<dbReference type="Gene3D" id="3.30.310.170">
    <property type="entry name" value="Outer membrane protein assembly factor BamC"/>
    <property type="match status" value="1"/>
</dbReference>
<reference evidence="6" key="2">
    <citation type="submission" date="2023-08" db="EMBL/GenBank/DDBJ databases">
        <title>WGS of pathogenic bacterial species, Los Angeles County Public Health Laboratories.</title>
        <authorList>
            <person name="Garrigues J.M."/>
            <person name="Green N.M."/>
        </authorList>
    </citation>
    <scope>NUCLEOTIDE SEQUENCE</scope>
    <source>
        <strain evidence="6">LACPHL-BACT-2023-00068</strain>
    </source>
</reference>
<dbReference type="Pfam" id="PF06804">
    <property type="entry name" value="Lipoprotein_18"/>
    <property type="match status" value="1"/>
</dbReference>
<keyword evidence="4" id="KW-0564">Palmitate</keyword>
<keyword evidence="3 4" id="KW-0998">Cell outer membrane</keyword>
<dbReference type="PIRSF" id="PIRSF026343">
    <property type="entry name" value="NlpB"/>
    <property type="match status" value="1"/>
</dbReference>
<evidence type="ECO:0000313" key="6">
    <source>
        <dbReference type="EMBL" id="MDQ2312532.1"/>
    </source>
</evidence>
<comment type="function">
    <text evidence="4">Part of the outer membrane protein assembly complex, which is involved in assembly and insertion of beta-barrel proteins into the outer membrane.</text>
</comment>
<dbReference type="InterPro" id="IPR010653">
    <property type="entry name" value="NlpB/DapX"/>
</dbReference>
<evidence type="ECO:0000256" key="1">
    <source>
        <dbReference type="ARBA" id="ARBA00022729"/>
    </source>
</evidence>
<dbReference type="PROSITE" id="PS51257">
    <property type="entry name" value="PROKAR_LIPOPROTEIN"/>
    <property type="match status" value="1"/>
</dbReference>